<evidence type="ECO:0000313" key="14">
    <source>
        <dbReference type="Proteomes" id="UP000729290"/>
    </source>
</evidence>
<organism evidence="13 14">
    <name type="scientific">Anaerotignum lactatifermentans</name>
    <dbReference type="NCBI Taxonomy" id="160404"/>
    <lineage>
        <taxon>Bacteria</taxon>
        <taxon>Bacillati</taxon>
        <taxon>Bacillota</taxon>
        <taxon>Clostridia</taxon>
        <taxon>Lachnospirales</taxon>
        <taxon>Anaerotignaceae</taxon>
        <taxon>Anaerotignum</taxon>
    </lineage>
</organism>
<evidence type="ECO:0000259" key="12">
    <source>
        <dbReference type="Pfam" id="PF08245"/>
    </source>
</evidence>
<dbReference type="SUPFAM" id="SSF53244">
    <property type="entry name" value="MurD-like peptide ligases, peptide-binding domain"/>
    <property type="match status" value="1"/>
</dbReference>
<dbReference type="InterPro" id="IPR004101">
    <property type="entry name" value="Mur_ligase_C"/>
</dbReference>
<feature type="domain" description="Mur ligase C-terminal" evidence="11">
    <location>
        <begin position="297"/>
        <end position="416"/>
    </location>
</feature>
<dbReference type="InterPro" id="IPR001645">
    <property type="entry name" value="Folylpolyglutamate_synth"/>
</dbReference>
<evidence type="ECO:0000256" key="4">
    <source>
        <dbReference type="ARBA" id="ARBA00022723"/>
    </source>
</evidence>
<proteinExistence type="inferred from homology"/>
<evidence type="ECO:0000256" key="6">
    <source>
        <dbReference type="ARBA" id="ARBA00022840"/>
    </source>
</evidence>
<dbReference type="InterPro" id="IPR036565">
    <property type="entry name" value="Mur-like_cat_sf"/>
</dbReference>
<dbReference type="Gene3D" id="3.40.1190.10">
    <property type="entry name" value="Mur-like, catalytic domain"/>
    <property type="match status" value="1"/>
</dbReference>
<dbReference type="PIRSF" id="PIRSF001563">
    <property type="entry name" value="Folylpolyglu_synth"/>
    <property type="match status" value="1"/>
</dbReference>
<comment type="similarity">
    <text evidence="1 10">Belongs to the folylpolyglutamate synthase family.</text>
</comment>
<evidence type="ECO:0000259" key="11">
    <source>
        <dbReference type="Pfam" id="PF02875"/>
    </source>
</evidence>
<keyword evidence="14" id="KW-1185">Reference proteome</keyword>
<dbReference type="Pfam" id="PF08245">
    <property type="entry name" value="Mur_ligase_M"/>
    <property type="match status" value="1"/>
</dbReference>
<dbReference type="EC" id="6.3.2.17" evidence="2"/>
<keyword evidence="6 10" id="KW-0067">ATP-binding</keyword>
<feature type="domain" description="Mur ligase central" evidence="12">
    <location>
        <begin position="44"/>
        <end position="270"/>
    </location>
</feature>
<evidence type="ECO:0000256" key="10">
    <source>
        <dbReference type="PIRNR" id="PIRNR001563"/>
    </source>
</evidence>
<dbReference type="EMBL" id="JACSNV010000006">
    <property type="protein sequence ID" value="MBM6877672.1"/>
    <property type="molecule type" value="Genomic_DNA"/>
</dbReference>
<dbReference type="Pfam" id="PF02875">
    <property type="entry name" value="Mur_ligase_C"/>
    <property type="match status" value="1"/>
</dbReference>
<evidence type="ECO:0000256" key="8">
    <source>
        <dbReference type="ARBA" id="ARBA00030592"/>
    </source>
</evidence>
<dbReference type="RefSeq" id="WP_205132639.1">
    <property type="nucleotide sequence ID" value="NZ_JACSNT010000002.1"/>
</dbReference>
<evidence type="ECO:0000256" key="3">
    <source>
        <dbReference type="ARBA" id="ARBA00022598"/>
    </source>
</evidence>
<dbReference type="PROSITE" id="PS01011">
    <property type="entry name" value="FOLYLPOLYGLU_SYNT_1"/>
    <property type="match status" value="1"/>
</dbReference>
<dbReference type="NCBIfam" id="TIGR01499">
    <property type="entry name" value="folC"/>
    <property type="match status" value="1"/>
</dbReference>
<keyword evidence="4" id="KW-0479">Metal-binding</keyword>
<comment type="caution">
    <text evidence="13">The sequence shown here is derived from an EMBL/GenBank/DDBJ whole genome shotgun (WGS) entry which is preliminary data.</text>
</comment>
<dbReference type="SUPFAM" id="SSF53623">
    <property type="entry name" value="MurD-like peptide ligases, catalytic domain"/>
    <property type="match status" value="1"/>
</dbReference>
<dbReference type="PROSITE" id="PS01012">
    <property type="entry name" value="FOLYLPOLYGLU_SYNT_2"/>
    <property type="match status" value="1"/>
</dbReference>
<accession>A0ABS2G914</accession>
<reference evidence="13 14" key="1">
    <citation type="journal article" date="2021" name="Sci. Rep.">
        <title>The distribution of antibiotic resistance genes in chicken gut microbiota commensals.</title>
        <authorList>
            <person name="Juricova H."/>
            <person name="Matiasovicova J."/>
            <person name="Kubasova T."/>
            <person name="Cejkova D."/>
            <person name="Rychlik I."/>
        </authorList>
    </citation>
    <scope>NUCLEOTIDE SEQUENCE [LARGE SCALE GENOMIC DNA]</scope>
    <source>
        <strain evidence="13 14">An431b</strain>
    </source>
</reference>
<dbReference type="Proteomes" id="UP000729290">
    <property type="component" value="Unassembled WGS sequence"/>
</dbReference>
<protein>
    <recommendedName>
        <fullName evidence="2">tetrahydrofolate synthase</fullName>
        <ecNumber evidence="2">6.3.2.17</ecNumber>
    </recommendedName>
    <alternativeName>
        <fullName evidence="8">Tetrahydrofolylpolyglutamate synthase</fullName>
    </alternativeName>
</protein>
<gene>
    <name evidence="13" type="ORF">H9X83_05800</name>
</gene>
<sequence length="429" mass="47138">MNYQQSIEYLEKEVGFASVPGLSRIKALLARMGNPQDQLTCIHIAGTNGKGSASALLSSILTVHGYRTAVYTSPHLEKYNERFRINGTDISDEDFAAEITLVRGFCEQMDAAGEEVPTLFEIVTAAAFHYFAQKKVDLAIIEVGLGGRYDATNVITAPLLSLIMSISIDHTAFLGDTIEEIAAEKCGIIKKNSPVVLYSQEKIVYNIAEAAAKSVGAPFYCETESVIHVTSQSMEETVFSVKNRLISYQDLHLPLLGNYQIQNCVTVLNACAVLQKQGLSLTEEGIREGVCRTKWAGRMEICGKDPLILLDGAHNADGIKQLASSLPAYAKDKKITLVLGVLGDKEYELMTSEIFPLIHQAILTEPANERKLDVRLLEKTVLAYGKPVYVEKEIEKACQKAKELTAKEGMILCCGSLYMIGEIRKLLCE</sequence>
<dbReference type="InterPro" id="IPR018109">
    <property type="entry name" value="Folylpolyglutamate_synth_CS"/>
</dbReference>
<dbReference type="PANTHER" id="PTHR11136">
    <property type="entry name" value="FOLYLPOLYGLUTAMATE SYNTHASE-RELATED"/>
    <property type="match status" value="1"/>
</dbReference>
<keyword evidence="3 10" id="KW-0436">Ligase</keyword>
<evidence type="ECO:0000256" key="2">
    <source>
        <dbReference type="ARBA" id="ARBA00013025"/>
    </source>
</evidence>
<dbReference type="InterPro" id="IPR013221">
    <property type="entry name" value="Mur_ligase_cen"/>
</dbReference>
<keyword evidence="5 10" id="KW-0547">Nucleotide-binding</keyword>
<name>A0ABS2G914_9FIRM</name>
<evidence type="ECO:0000256" key="1">
    <source>
        <dbReference type="ARBA" id="ARBA00008276"/>
    </source>
</evidence>
<evidence type="ECO:0000256" key="5">
    <source>
        <dbReference type="ARBA" id="ARBA00022741"/>
    </source>
</evidence>
<evidence type="ECO:0000313" key="13">
    <source>
        <dbReference type="EMBL" id="MBM6877672.1"/>
    </source>
</evidence>
<evidence type="ECO:0000256" key="9">
    <source>
        <dbReference type="ARBA" id="ARBA00047493"/>
    </source>
</evidence>
<evidence type="ECO:0000256" key="7">
    <source>
        <dbReference type="ARBA" id="ARBA00022842"/>
    </source>
</evidence>
<dbReference type="Gene3D" id="3.90.190.20">
    <property type="entry name" value="Mur ligase, C-terminal domain"/>
    <property type="match status" value="1"/>
</dbReference>
<dbReference type="PANTHER" id="PTHR11136:SF0">
    <property type="entry name" value="DIHYDROFOLATE SYNTHETASE-RELATED"/>
    <property type="match status" value="1"/>
</dbReference>
<comment type="catalytic activity">
    <reaction evidence="9">
        <text>(6S)-5,6,7,8-tetrahydrofolyl-(gamma-L-Glu)(n) + L-glutamate + ATP = (6S)-5,6,7,8-tetrahydrofolyl-(gamma-L-Glu)(n+1) + ADP + phosphate + H(+)</text>
        <dbReference type="Rhea" id="RHEA:10580"/>
        <dbReference type="Rhea" id="RHEA-COMP:14738"/>
        <dbReference type="Rhea" id="RHEA-COMP:14740"/>
        <dbReference type="ChEBI" id="CHEBI:15378"/>
        <dbReference type="ChEBI" id="CHEBI:29985"/>
        <dbReference type="ChEBI" id="CHEBI:30616"/>
        <dbReference type="ChEBI" id="CHEBI:43474"/>
        <dbReference type="ChEBI" id="CHEBI:141005"/>
        <dbReference type="ChEBI" id="CHEBI:456216"/>
        <dbReference type="EC" id="6.3.2.17"/>
    </reaction>
</comment>
<keyword evidence="7" id="KW-0460">Magnesium</keyword>
<dbReference type="InterPro" id="IPR036615">
    <property type="entry name" value="Mur_ligase_C_dom_sf"/>
</dbReference>